<evidence type="ECO:0000313" key="3">
    <source>
        <dbReference type="EMBL" id="TKW01048.1"/>
    </source>
</evidence>
<dbReference type="PANTHER" id="PTHR11895">
    <property type="entry name" value="TRANSAMIDASE"/>
    <property type="match status" value="1"/>
</dbReference>
<dbReference type="Gene3D" id="3.90.1300.10">
    <property type="entry name" value="Amidase signature (AS) domain"/>
    <property type="match status" value="1"/>
</dbReference>
<dbReference type="Proteomes" id="UP000298652">
    <property type="component" value="Chromosome 8"/>
</dbReference>
<evidence type="ECO:0000256" key="1">
    <source>
        <dbReference type="SAM" id="MobiDB-lite"/>
    </source>
</evidence>
<feature type="domain" description="Amidase" evidence="2">
    <location>
        <begin position="237"/>
        <end position="567"/>
    </location>
</feature>
<dbReference type="InterPro" id="IPR036928">
    <property type="entry name" value="AS_sf"/>
</dbReference>
<protein>
    <recommendedName>
        <fullName evidence="2">Amidase domain-containing protein</fullName>
    </recommendedName>
</protein>
<evidence type="ECO:0000313" key="4">
    <source>
        <dbReference type="Proteomes" id="UP000298652"/>
    </source>
</evidence>
<reference evidence="3" key="1">
    <citation type="submission" date="2019-03" db="EMBL/GenBank/DDBJ databases">
        <title>WGS assembly of Setaria viridis.</title>
        <authorList>
            <person name="Huang P."/>
            <person name="Jenkins J."/>
            <person name="Grimwood J."/>
            <person name="Barry K."/>
            <person name="Healey A."/>
            <person name="Mamidi S."/>
            <person name="Sreedasyam A."/>
            <person name="Shu S."/>
            <person name="Feldman M."/>
            <person name="Wu J."/>
            <person name="Yu Y."/>
            <person name="Chen C."/>
            <person name="Johnson J."/>
            <person name="Rokhsar D."/>
            <person name="Baxter I."/>
            <person name="Schmutz J."/>
            <person name="Brutnell T."/>
            <person name="Kellogg E."/>
        </authorList>
    </citation>
    <scope>NUCLEOTIDE SEQUENCE [LARGE SCALE GENOMIC DNA]</scope>
</reference>
<dbReference type="InterPro" id="IPR000120">
    <property type="entry name" value="Amidase"/>
</dbReference>
<gene>
    <name evidence="3" type="ORF">SEVIR_8G151300v2</name>
</gene>
<accession>A0A4U6TFM5</accession>
<proteinExistence type="predicted"/>
<dbReference type="GO" id="GO:0050567">
    <property type="term" value="F:glutaminyl-tRNA synthase (glutamine-hydrolyzing) activity"/>
    <property type="evidence" value="ECO:0007669"/>
    <property type="project" value="TreeGrafter"/>
</dbReference>
<feature type="region of interest" description="Disordered" evidence="1">
    <location>
        <begin position="642"/>
        <end position="662"/>
    </location>
</feature>
<dbReference type="SUPFAM" id="SSF75304">
    <property type="entry name" value="Amidase signature (AS) enzymes"/>
    <property type="match status" value="1"/>
</dbReference>
<dbReference type="Gramene" id="TKW01048">
    <property type="protein sequence ID" value="TKW01048"/>
    <property type="gene ID" value="SEVIR_8G151300v2"/>
</dbReference>
<sequence length="662" mass="72937">MRPPRSPRPPPRPHSPSHHRRRRLLIYLVAAPLLYFAILTPALAAAAAPPAPPAEGDSGGEGSIIRTRTRTAVAWPAMAWPSKCTWLPLPNNARCHSYTLVSRYHKIWKDTKGVVSATEVLKKEPVSDVIALKDSMKYFDANFFSDSKLREMEDGAKEFNVPAFRENRKLVASENGGLHNPSVLLFKSSWSGDSIISETRTFNYPGAPAVHRPSNDEDIAFMSLGELVRTKQITSRELTNIFLRRLKRYNPVLESVVTYTEDLAYKQAKEADDLLAQGKYLGPLHGIPYGLKDIIAVPHYKTTWGSRTFKNQVLDTEAFVYKRLKSAGAVLVAKLVTGSLAYDDIWFGGRTRNPWNIEEFSTGSSAGPAASTSAGMVPFAIGSETAGSITYPAARCGVTALRPTFGTVARTDVMSISESLDKLGPFCRSAVDCAIVLDAIRGKDAGDPSSREVALGDPFHVDITKLTVGYLDDAEMEVVDVLSSKGVKLVPFKLNYTVESVQSILNITMDVDMLAHFDNWQREGHDDDYEAQDQWPVELRRARLIPAVDYIQAQRARGKLINEVRDSFTVDAFIGNVTDWERVCLGNLVGMPVVVVPTGLKTIEDPPKGGTRRRTTVTTGIYAPPDHDHIALALAMAYQSATGHNKQRPPIDDLGPNDSIHR</sequence>
<dbReference type="InterPro" id="IPR023631">
    <property type="entry name" value="Amidase_dom"/>
</dbReference>
<organism evidence="3 4">
    <name type="scientific">Setaria viridis</name>
    <name type="common">Green bristlegrass</name>
    <name type="synonym">Setaria italica subsp. viridis</name>
    <dbReference type="NCBI Taxonomy" id="4556"/>
    <lineage>
        <taxon>Eukaryota</taxon>
        <taxon>Viridiplantae</taxon>
        <taxon>Streptophyta</taxon>
        <taxon>Embryophyta</taxon>
        <taxon>Tracheophyta</taxon>
        <taxon>Spermatophyta</taxon>
        <taxon>Magnoliopsida</taxon>
        <taxon>Liliopsida</taxon>
        <taxon>Poales</taxon>
        <taxon>Poaceae</taxon>
        <taxon>PACMAD clade</taxon>
        <taxon>Panicoideae</taxon>
        <taxon>Panicodae</taxon>
        <taxon>Paniceae</taxon>
        <taxon>Cenchrinae</taxon>
        <taxon>Setaria</taxon>
    </lineage>
</organism>
<name>A0A4U6TFM5_SETVI</name>
<evidence type="ECO:0000259" key="2">
    <source>
        <dbReference type="Pfam" id="PF01425"/>
    </source>
</evidence>
<keyword evidence="4" id="KW-1185">Reference proteome</keyword>
<dbReference type="PANTHER" id="PTHR11895:SF73">
    <property type="entry name" value="AMIDASE FAMILY PROTEIN"/>
    <property type="match status" value="1"/>
</dbReference>
<dbReference type="AlphaFoldDB" id="A0A4U6TFM5"/>
<dbReference type="EMBL" id="CM016559">
    <property type="protein sequence ID" value="TKW01048.1"/>
    <property type="molecule type" value="Genomic_DNA"/>
</dbReference>
<dbReference type="Pfam" id="PF01425">
    <property type="entry name" value="Amidase"/>
    <property type="match status" value="1"/>
</dbReference>